<evidence type="ECO:0000256" key="4">
    <source>
        <dbReference type="SAM" id="SignalP"/>
    </source>
</evidence>
<dbReference type="CDD" id="cd00042">
    <property type="entry name" value="CY"/>
    <property type="match status" value="1"/>
</dbReference>
<evidence type="ECO:0000259" key="5">
    <source>
        <dbReference type="Pfam" id="PF16845"/>
    </source>
</evidence>
<evidence type="ECO:0000313" key="6">
    <source>
        <dbReference type="EMBL" id="CAA7399320.1"/>
    </source>
</evidence>
<dbReference type="OrthoDB" id="2016588at2759"/>
<dbReference type="AlphaFoldDB" id="A0A7I8KNE5"/>
<accession>A0A7I8KNE5</accession>
<dbReference type="Pfam" id="PF16845">
    <property type="entry name" value="SQAPI"/>
    <property type="match status" value="1"/>
</dbReference>
<dbReference type="EMBL" id="LR746270">
    <property type="protein sequence ID" value="CAA7399320.1"/>
    <property type="molecule type" value="Genomic_DNA"/>
</dbReference>
<evidence type="ECO:0000256" key="3">
    <source>
        <dbReference type="ARBA" id="ARBA00022704"/>
    </source>
</evidence>
<name>A0A7I8KNE5_SPIIN</name>
<evidence type="ECO:0000313" key="7">
    <source>
        <dbReference type="Proteomes" id="UP000663760"/>
    </source>
</evidence>
<organism evidence="6 7">
    <name type="scientific">Spirodela intermedia</name>
    <name type="common">Intermediate duckweed</name>
    <dbReference type="NCBI Taxonomy" id="51605"/>
    <lineage>
        <taxon>Eukaryota</taxon>
        <taxon>Viridiplantae</taxon>
        <taxon>Streptophyta</taxon>
        <taxon>Embryophyta</taxon>
        <taxon>Tracheophyta</taxon>
        <taxon>Spermatophyta</taxon>
        <taxon>Magnoliopsida</taxon>
        <taxon>Liliopsida</taxon>
        <taxon>Araceae</taxon>
        <taxon>Lemnoideae</taxon>
        <taxon>Spirodela</taxon>
    </lineage>
</organism>
<feature type="chain" id="PRO_5029576202" description="Cystatin domain-containing protein" evidence="4">
    <location>
        <begin position="28"/>
        <end position="125"/>
    </location>
</feature>
<dbReference type="SUPFAM" id="SSF54403">
    <property type="entry name" value="Cystatin/monellin"/>
    <property type="match status" value="1"/>
</dbReference>
<keyword evidence="2" id="KW-0646">Protease inhibitor</keyword>
<feature type="domain" description="Cystatin" evidence="5">
    <location>
        <begin position="43"/>
        <end position="122"/>
    </location>
</feature>
<keyword evidence="3" id="KW-0789">Thiol protease inhibitor</keyword>
<dbReference type="GO" id="GO:0004869">
    <property type="term" value="F:cysteine-type endopeptidase inhibitor activity"/>
    <property type="evidence" value="ECO:0007669"/>
    <property type="project" value="UniProtKB-KW"/>
</dbReference>
<dbReference type="InterPro" id="IPR000010">
    <property type="entry name" value="Cystatin_dom"/>
</dbReference>
<sequence>MGTHSQNALLLPLLVAFLLILPNGGAAASGNPRSRVKYEPIVDPEDSPIRDLAEFAVRRHNKDSGDSLVLTRVLGGQQQPVWKGANYRLVIGAEVDSGAEDLYLAVVYQKPGKRFLDLAAFNLIA</sequence>
<comment type="similarity">
    <text evidence="1">Belongs to the cystatin family. Phytocystatin subfamily.</text>
</comment>
<proteinExistence type="inferred from homology"/>
<dbReference type="Proteomes" id="UP000663760">
    <property type="component" value="Chromosome 7"/>
</dbReference>
<evidence type="ECO:0000256" key="2">
    <source>
        <dbReference type="ARBA" id="ARBA00022690"/>
    </source>
</evidence>
<dbReference type="PANTHER" id="PTHR47364">
    <property type="entry name" value="CYSTEINE PROTEINASE INHIBITOR 5"/>
    <property type="match status" value="1"/>
</dbReference>
<dbReference type="InterPro" id="IPR046350">
    <property type="entry name" value="Cystatin_sf"/>
</dbReference>
<reference evidence="6" key="1">
    <citation type="submission" date="2020-02" db="EMBL/GenBank/DDBJ databases">
        <authorList>
            <person name="Scholz U."/>
            <person name="Mascher M."/>
            <person name="Fiebig A."/>
        </authorList>
    </citation>
    <scope>NUCLEOTIDE SEQUENCE</scope>
</reference>
<dbReference type="Gene3D" id="3.10.450.10">
    <property type="match status" value="1"/>
</dbReference>
<gene>
    <name evidence="6" type="ORF">SI8410_07009990</name>
</gene>
<protein>
    <recommendedName>
        <fullName evidence="5">Cystatin domain-containing protein</fullName>
    </recommendedName>
</protein>
<keyword evidence="4" id="KW-0732">Signal</keyword>
<feature type="signal peptide" evidence="4">
    <location>
        <begin position="1"/>
        <end position="27"/>
    </location>
</feature>
<keyword evidence="7" id="KW-1185">Reference proteome</keyword>
<evidence type="ECO:0000256" key="1">
    <source>
        <dbReference type="ARBA" id="ARBA00007233"/>
    </source>
</evidence>
<dbReference type="PANTHER" id="PTHR47364:SF2">
    <property type="entry name" value="CYSTEINE PROTEINASE INHIBITOR 5"/>
    <property type="match status" value="1"/>
</dbReference>